<evidence type="ECO:0000313" key="3">
    <source>
        <dbReference type="EnsemblProtists" id="EKX42562"/>
    </source>
</evidence>
<accession>L1J2L5</accession>
<feature type="region of interest" description="Disordered" evidence="1">
    <location>
        <begin position="1"/>
        <end position="28"/>
    </location>
</feature>
<evidence type="ECO:0000313" key="4">
    <source>
        <dbReference type="Proteomes" id="UP000011087"/>
    </source>
</evidence>
<evidence type="ECO:0000313" key="2">
    <source>
        <dbReference type="EMBL" id="EKX42562.1"/>
    </source>
</evidence>
<dbReference type="EnsemblProtists" id="EKX42562">
    <property type="protein sequence ID" value="EKX42562"/>
    <property type="gene ID" value="GUITHDRAFT_153563"/>
</dbReference>
<keyword evidence="4" id="KW-1185">Reference proteome</keyword>
<dbReference type="PaxDb" id="55529-EKX42562"/>
<sequence>MMHNKSSSRRNSWPDAIGKGDADVDVNGTSKVGRVSSLALEPAFCYVEEVDAPSNIKFETCSVVSSDVEESMACESGHNERKLSFQSSSSACDKIIDGKGNMVRSGSYPTLNLLGSSVFLNSIDRNGNFSS</sequence>
<evidence type="ECO:0000256" key="1">
    <source>
        <dbReference type="SAM" id="MobiDB-lite"/>
    </source>
</evidence>
<dbReference type="Proteomes" id="UP000011087">
    <property type="component" value="Unassembled WGS sequence"/>
</dbReference>
<reference evidence="3" key="3">
    <citation type="submission" date="2015-06" db="UniProtKB">
        <authorList>
            <consortium name="EnsemblProtists"/>
        </authorList>
    </citation>
    <scope>IDENTIFICATION</scope>
</reference>
<dbReference type="AlphaFoldDB" id="L1J2L5"/>
<reference evidence="4" key="2">
    <citation type="submission" date="2012-11" db="EMBL/GenBank/DDBJ databases">
        <authorList>
            <person name="Kuo A."/>
            <person name="Curtis B.A."/>
            <person name="Tanifuji G."/>
            <person name="Burki F."/>
            <person name="Gruber A."/>
            <person name="Irimia M."/>
            <person name="Maruyama S."/>
            <person name="Arias M.C."/>
            <person name="Ball S.G."/>
            <person name="Gile G.H."/>
            <person name="Hirakawa Y."/>
            <person name="Hopkins J.F."/>
            <person name="Rensing S.A."/>
            <person name="Schmutz J."/>
            <person name="Symeonidi A."/>
            <person name="Elias M."/>
            <person name="Eveleigh R.J."/>
            <person name="Herman E.K."/>
            <person name="Klute M.J."/>
            <person name="Nakayama T."/>
            <person name="Obornik M."/>
            <person name="Reyes-Prieto A."/>
            <person name="Armbrust E.V."/>
            <person name="Aves S.J."/>
            <person name="Beiko R.G."/>
            <person name="Coutinho P."/>
            <person name="Dacks J.B."/>
            <person name="Durnford D.G."/>
            <person name="Fast N.M."/>
            <person name="Green B.R."/>
            <person name="Grisdale C."/>
            <person name="Hempe F."/>
            <person name="Henrissat B."/>
            <person name="Hoppner M.P."/>
            <person name="Ishida K.-I."/>
            <person name="Kim E."/>
            <person name="Koreny L."/>
            <person name="Kroth P.G."/>
            <person name="Liu Y."/>
            <person name="Malik S.-B."/>
            <person name="Maier U.G."/>
            <person name="McRose D."/>
            <person name="Mock T."/>
            <person name="Neilson J.A."/>
            <person name="Onodera N.T."/>
            <person name="Poole A.M."/>
            <person name="Pritham E.J."/>
            <person name="Richards T.A."/>
            <person name="Rocap G."/>
            <person name="Roy S.W."/>
            <person name="Sarai C."/>
            <person name="Schaack S."/>
            <person name="Shirato S."/>
            <person name="Slamovits C.H."/>
            <person name="Spencer D.F."/>
            <person name="Suzuki S."/>
            <person name="Worden A.Z."/>
            <person name="Zauner S."/>
            <person name="Barry K."/>
            <person name="Bell C."/>
            <person name="Bharti A.K."/>
            <person name="Crow J.A."/>
            <person name="Grimwood J."/>
            <person name="Kramer R."/>
            <person name="Lindquist E."/>
            <person name="Lucas S."/>
            <person name="Salamov A."/>
            <person name="McFadden G.I."/>
            <person name="Lane C.E."/>
            <person name="Keeling P.J."/>
            <person name="Gray M.W."/>
            <person name="Grigoriev I.V."/>
            <person name="Archibald J.M."/>
        </authorList>
    </citation>
    <scope>NUCLEOTIDE SEQUENCE</scope>
    <source>
        <strain evidence="4">CCMP2712</strain>
    </source>
</reference>
<protein>
    <submittedName>
        <fullName evidence="2 3">Uncharacterized protein</fullName>
    </submittedName>
</protein>
<name>L1J2L5_GUITC</name>
<dbReference type="EMBL" id="JH993016">
    <property type="protein sequence ID" value="EKX42562.1"/>
    <property type="molecule type" value="Genomic_DNA"/>
</dbReference>
<gene>
    <name evidence="2" type="ORF">GUITHDRAFT_153563</name>
</gene>
<dbReference type="HOGENOM" id="CLU_1931570_0_0_1"/>
<organism evidence="2">
    <name type="scientific">Guillardia theta (strain CCMP2712)</name>
    <name type="common">Cryptophyte</name>
    <dbReference type="NCBI Taxonomy" id="905079"/>
    <lineage>
        <taxon>Eukaryota</taxon>
        <taxon>Cryptophyceae</taxon>
        <taxon>Pyrenomonadales</taxon>
        <taxon>Geminigeraceae</taxon>
        <taxon>Guillardia</taxon>
    </lineage>
</organism>
<dbReference type="GeneID" id="17299091"/>
<dbReference type="KEGG" id="gtt:GUITHDRAFT_153563"/>
<dbReference type="RefSeq" id="XP_005829542.1">
    <property type="nucleotide sequence ID" value="XM_005829485.1"/>
</dbReference>
<proteinExistence type="predicted"/>
<reference evidence="2 4" key="1">
    <citation type="journal article" date="2012" name="Nature">
        <title>Algal genomes reveal evolutionary mosaicism and the fate of nucleomorphs.</title>
        <authorList>
            <consortium name="DOE Joint Genome Institute"/>
            <person name="Curtis B.A."/>
            <person name="Tanifuji G."/>
            <person name="Burki F."/>
            <person name="Gruber A."/>
            <person name="Irimia M."/>
            <person name="Maruyama S."/>
            <person name="Arias M.C."/>
            <person name="Ball S.G."/>
            <person name="Gile G.H."/>
            <person name="Hirakawa Y."/>
            <person name="Hopkins J.F."/>
            <person name="Kuo A."/>
            <person name="Rensing S.A."/>
            <person name="Schmutz J."/>
            <person name="Symeonidi A."/>
            <person name="Elias M."/>
            <person name="Eveleigh R.J."/>
            <person name="Herman E.K."/>
            <person name="Klute M.J."/>
            <person name="Nakayama T."/>
            <person name="Obornik M."/>
            <person name="Reyes-Prieto A."/>
            <person name="Armbrust E.V."/>
            <person name="Aves S.J."/>
            <person name="Beiko R.G."/>
            <person name="Coutinho P."/>
            <person name="Dacks J.B."/>
            <person name="Durnford D.G."/>
            <person name="Fast N.M."/>
            <person name="Green B.R."/>
            <person name="Grisdale C.J."/>
            <person name="Hempel F."/>
            <person name="Henrissat B."/>
            <person name="Hoppner M.P."/>
            <person name="Ishida K."/>
            <person name="Kim E."/>
            <person name="Koreny L."/>
            <person name="Kroth P.G."/>
            <person name="Liu Y."/>
            <person name="Malik S.B."/>
            <person name="Maier U.G."/>
            <person name="McRose D."/>
            <person name="Mock T."/>
            <person name="Neilson J.A."/>
            <person name="Onodera N.T."/>
            <person name="Poole A.M."/>
            <person name="Pritham E.J."/>
            <person name="Richards T.A."/>
            <person name="Rocap G."/>
            <person name="Roy S.W."/>
            <person name="Sarai C."/>
            <person name="Schaack S."/>
            <person name="Shirato S."/>
            <person name="Slamovits C.H."/>
            <person name="Spencer D.F."/>
            <person name="Suzuki S."/>
            <person name="Worden A.Z."/>
            <person name="Zauner S."/>
            <person name="Barry K."/>
            <person name="Bell C."/>
            <person name="Bharti A.K."/>
            <person name="Crow J.A."/>
            <person name="Grimwood J."/>
            <person name="Kramer R."/>
            <person name="Lindquist E."/>
            <person name="Lucas S."/>
            <person name="Salamov A."/>
            <person name="McFadden G.I."/>
            <person name="Lane C.E."/>
            <person name="Keeling P.J."/>
            <person name="Gray M.W."/>
            <person name="Grigoriev I.V."/>
            <person name="Archibald J.M."/>
        </authorList>
    </citation>
    <scope>NUCLEOTIDE SEQUENCE</scope>
    <source>
        <strain evidence="2 4">CCMP2712</strain>
    </source>
</reference>